<dbReference type="GO" id="GO:0006487">
    <property type="term" value="P:protein N-linked glycosylation"/>
    <property type="evidence" value="ECO:0007669"/>
    <property type="project" value="TreeGrafter"/>
</dbReference>
<dbReference type="Gene3D" id="3.40.50.10490">
    <property type="entry name" value="Glucose-6-phosphate isomerase like protein, domain 1"/>
    <property type="match status" value="2"/>
</dbReference>
<dbReference type="SUPFAM" id="SSF53697">
    <property type="entry name" value="SIS domain"/>
    <property type="match status" value="1"/>
</dbReference>
<dbReference type="InterPro" id="IPR035466">
    <property type="entry name" value="GlmS/AgaS_SIS"/>
</dbReference>
<dbReference type="InterPro" id="IPR046348">
    <property type="entry name" value="SIS_dom_sf"/>
</dbReference>
<keyword evidence="4" id="KW-0677">Repeat</keyword>
<dbReference type="GO" id="GO:0004360">
    <property type="term" value="F:glutamine-fructose-6-phosphate transaminase (isomerizing) activity"/>
    <property type="evidence" value="ECO:0007669"/>
    <property type="project" value="UniProtKB-EC"/>
</dbReference>
<evidence type="ECO:0000259" key="5">
    <source>
        <dbReference type="PROSITE" id="PS51464"/>
    </source>
</evidence>
<accession>A0A7T8B8T2</accession>
<evidence type="ECO:0000256" key="2">
    <source>
        <dbReference type="ARBA" id="ARBA00012916"/>
    </source>
</evidence>
<dbReference type="PANTHER" id="PTHR10937">
    <property type="entry name" value="GLUCOSAMINE--FRUCTOSE-6-PHOSPHATE AMINOTRANSFERASE, ISOMERIZING"/>
    <property type="match status" value="1"/>
</dbReference>
<proteinExistence type="predicted"/>
<dbReference type="CDD" id="cd05009">
    <property type="entry name" value="SIS_GlmS_GlmD_2"/>
    <property type="match status" value="1"/>
</dbReference>
<evidence type="ECO:0000313" key="7">
    <source>
        <dbReference type="Proteomes" id="UP000595917"/>
    </source>
</evidence>
<protein>
    <recommendedName>
        <fullName evidence="3">Glutamine--fructose-6-phosphate aminotransferase [isomerizing]</fullName>
        <ecNumber evidence="2">2.6.1.16</ecNumber>
    </recommendedName>
</protein>
<dbReference type="Proteomes" id="UP000595917">
    <property type="component" value="Chromosome"/>
</dbReference>
<dbReference type="KEGG" id="bhc:JFL75_12235"/>
<dbReference type="AlphaFoldDB" id="A0A7T8B8T2"/>
<reference evidence="6" key="1">
    <citation type="submission" date="2021-01" db="EMBL/GenBank/DDBJ databases">
        <title>Description of Breznakiella homolactica.</title>
        <authorList>
            <person name="Song Y."/>
            <person name="Brune A."/>
        </authorList>
    </citation>
    <scope>NUCLEOTIDE SEQUENCE</scope>
    <source>
        <strain evidence="6">RmG30</strain>
    </source>
</reference>
<dbReference type="GO" id="GO:0097367">
    <property type="term" value="F:carbohydrate derivative binding"/>
    <property type="evidence" value="ECO:0007669"/>
    <property type="project" value="InterPro"/>
</dbReference>
<evidence type="ECO:0000313" key="6">
    <source>
        <dbReference type="EMBL" id="QQO07712.1"/>
    </source>
</evidence>
<evidence type="ECO:0000256" key="3">
    <source>
        <dbReference type="ARBA" id="ARBA00016090"/>
    </source>
</evidence>
<dbReference type="CDD" id="cd05008">
    <property type="entry name" value="SIS_GlmS_GlmD_1"/>
    <property type="match status" value="1"/>
</dbReference>
<dbReference type="GO" id="GO:0006047">
    <property type="term" value="P:UDP-N-acetylglucosamine metabolic process"/>
    <property type="evidence" value="ECO:0007669"/>
    <property type="project" value="TreeGrafter"/>
</dbReference>
<keyword evidence="7" id="KW-1185">Reference proteome</keyword>
<dbReference type="GO" id="GO:0006002">
    <property type="term" value="P:fructose 6-phosphate metabolic process"/>
    <property type="evidence" value="ECO:0007669"/>
    <property type="project" value="TreeGrafter"/>
</dbReference>
<dbReference type="PROSITE" id="PS51464">
    <property type="entry name" value="SIS"/>
    <property type="match status" value="1"/>
</dbReference>
<dbReference type="Pfam" id="PF01380">
    <property type="entry name" value="SIS"/>
    <property type="match status" value="2"/>
</dbReference>
<sequence length="383" mass="42098">MDVTIAEKNGNLRKHMLSMSDPKSWEKTIALTGESLKEFENAPFLKGTKQVFIIGQGTSYATSLLIETFFEHIADIRASAYPAFHFAAYAGDYIKAPEETLVIGVSCSGNTASVSAGLREAKEQGAKTLAISNEGDIDNAKFAEYRIKTDALLERAAQVTAYSVSHLFIALAGYELAVLMGSRNGALDAGNVRYWKDQFTAAQSAMSVLPALFDRMKEISAEFSQSRNACVLGTGPNFGTMKEGALKISEFTWLFCAGEELEDFAHGRFRESDGTLPLLIIAPEGPSVAKTMDLLAACVISGTPSIVFTDVPTPALRKMATHTVEMPKLENEYLTPFLYIFPLWFYGWHIRNNAGYAVAEKRHGLAARDINFKLHFDEEGNRK</sequence>
<dbReference type="InterPro" id="IPR001347">
    <property type="entry name" value="SIS_dom"/>
</dbReference>
<feature type="domain" description="SIS" evidence="5">
    <location>
        <begin position="41"/>
        <end position="186"/>
    </location>
</feature>
<evidence type="ECO:0000256" key="4">
    <source>
        <dbReference type="ARBA" id="ARBA00022737"/>
    </source>
</evidence>
<evidence type="ECO:0000256" key="1">
    <source>
        <dbReference type="ARBA" id="ARBA00001031"/>
    </source>
</evidence>
<comment type="catalytic activity">
    <reaction evidence="1">
        <text>D-fructose 6-phosphate + L-glutamine = D-glucosamine 6-phosphate + L-glutamate</text>
        <dbReference type="Rhea" id="RHEA:13237"/>
        <dbReference type="ChEBI" id="CHEBI:29985"/>
        <dbReference type="ChEBI" id="CHEBI:58359"/>
        <dbReference type="ChEBI" id="CHEBI:58725"/>
        <dbReference type="ChEBI" id="CHEBI:61527"/>
        <dbReference type="EC" id="2.6.1.16"/>
    </reaction>
</comment>
<dbReference type="EC" id="2.6.1.16" evidence="2"/>
<dbReference type="InterPro" id="IPR035490">
    <property type="entry name" value="GlmS/FrlB_SIS"/>
</dbReference>
<dbReference type="EMBL" id="CP067089">
    <property type="protein sequence ID" value="QQO07712.1"/>
    <property type="molecule type" value="Genomic_DNA"/>
</dbReference>
<organism evidence="6 7">
    <name type="scientific">Breznakiella homolactica</name>
    <dbReference type="NCBI Taxonomy" id="2798577"/>
    <lineage>
        <taxon>Bacteria</taxon>
        <taxon>Pseudomonadati</taxon>
        <taxon>Spirochaetota</taxon>
        <taxon>Spirochaetia</taxon>
        <taxon>Spirochaetales</taxon>
        <taxon>Breznakiellaceae</taxon>
        <taxon>Breznakiella</taxon>
    </lineage>
</organism>
<gene>
    <name evidence="6" type="ORF">JFL75_12235</name>
</gene>
<dbReference type="RefSeq" id="WP_215625018.1">
    <property type="nucleotide sequence ID" value="NZ_CP067089.2"/>
</dbReference>
<name>A0A7T8B8T2_9SPIR</name>
<dbReference type="PANTHER" id="PTHR10937:SF0">
    <property type="entry name" value="GLUTAMINE--FRUCTOSE-6-PHOSPHATE TRANSAMINASE (ISOMERIZING)"/>
    <property type="match status" value="1"/>
</dbReference>